<proteinExistence type="predicted"/>
<sequence>MARPPPPGRAPSAQPSGRPAHTRRPPGTRSACSSLTPEPDQVLLSRPRTPSPLRPASTPGPIHGCASIRSSPPLLAAPTRPPPAPGTPPLRALGRSSPGLLHPARSQRENRPANSGGTPARRPGWDRAGSWGAHPSGRAGKRTISPQGPPVRYAARRENGDSPRFGLVELTREARLPGAAGVGPGTARSTRAAGSNPAGGKAGGLGSGSFREQPAKWYLEAPDYFYAAICILGQAWRAAAARGIPRQVVTAGQLGRGPARDCPEDAASVS</sequence>
<name>A0AC59Z3C6_RANTA</name>
<gene>
    <name evidence="1" type="ORF">MRATA1EN22A_LOCUS13535</name>
</gene>
<evidence type="ECO:0000313" key="1">
    <source>
        <dbReference type="EMBL" id="CAN0198899.1"/>
    </source>
</evidence>
<dbReference type="EMBL" id="OX596107">
    <property type="protein sequence ID" value="CAN0198899.1"/>
    <property type="molecule type" value="Genomic_DNA"/>
</dbReference>
<evidence type="ECO:0000313" key="2">
    <source>
        <dbReference type="Proteomes" id="UP001162501"/>
    </source>
</evidence>
<reference evidence="1" key="1">
    <citation type="submission" date="2023-05" db="EMBL/GenBank/DDBJ databases">
        <authorList>
            <consortium name="ELIXIR-Norway"/>
        </authorList>
    </citation>
    <scope>NUCLEOTIDE SEQUENCE</scope>
</reference>
<reference evidence="1" key="2">
    <citation type="submission" date="2025-03" db="EMBL/GenBank/DDBJ databases">
        <authorList>
            <consortium name="ELIXIR-Norway"/>
            <consortium name="Elixir Norway"/>
        </authorList>
    </citation>
    <scope>NUCLEOTIDE SEQUENCE</scope>
</reference>
<organism evidence="1 2">
    <name type="scientific">Rangifer tarandus platyrhynchus</name>
    <name type="common">Svalbard reindeer</name>
    <dbReference type="NCBI Taxonomy" id="3082113"/>
    <lineage>
        <taxon>Eukaryota</taxon>
        <taxon>Metazoa</taxon>
        <taxon>Chordata</taxon>
        <taxon>Craniata</taxon>
        <taxon>Vertebrata</taxon>
        <taxon>Euteleostomi</taxon>
        <taxon>Mammalia</taxon>
        <taxon>Eutheria</taxon>
        <taxon>Laurasiatheria</taxon>
        <taxon>Artiodactyla</taxon>
        <taxon>Ruminantia</taxon>
        <taxon>Pecora</taxon>
        <taxon>Cervidae</taxon>
        <taxon>Odocoileinae</taxon>
        <taxon>Rangifer</taxon>
    </lineage>
</organism>
<protein>
    <submittedName>
        <fullName evidence="1">Uncharacterized protein</fullName>
    </submittedName>
</protein>
<dbReference type="Proteomes" id="UP001162501">
    <property type="component" value="Chromosome 23"/>
</dbReference>
<accession>A0AC59Z3C6</accession>